<dbReference type="AlphaFoldDB" id="A0A425CPA3"/>
<name>A0A425CPA3_9STRA</name>
<proteinExistence type="predicted"/>
<dbReference type="EMBL" id="QKXF01000010">
    <property type="protein sequence ID" value="RQM18858.1"/>
    <property type="molecule type" value="Genomic_DNA"/>
</dbReference>
<gene>
    <name evidence="1" type="ORF">DD237_008087</name>
</gene>
<comment type="caution">
    <text evidence="1">The sequence shown here is derived from an EMBL/GenBank/DDBJ whole genome shotgun (WGS) entry which is preliminary data.</text>
</comment>
<accession>A0A425CPA3</accession>
<dbReference type="PANTHER" id="PTHR11439:SF491">
    <property type="entry name" value="INTEGRASE CATALYTIC DOMAIN-CONTAINING PROTEIN"/>
    <property type="match status" value="1"/>
</dbReference>
<reference evidence="1 2" key="1">
    <citation type="submission" date="2018-06" db="EMBL/GenBank/DDBJ databases">
        <title>Comparative genomics of downy mildews reveals potential adaptations to biotrophy.</title>
        <authorList>
            <person name="Fletcher K."/>
            <person name="Klosterman S.J."/>
            <person name="Derevnina L."/>
            <person name="Martin F."/>
            <person name="Koike S."/>
            <person name="Reyes Chin-Wo S."/>
            <person name="Mou B."/>
            <person name="Michelmore R."/>
        </authorList>
    </citation>
    <scope>NUCLEOTIDE SEQUENCE [LARGE SCALE GENOMIC DNA]</scope>
    <source>
        <strain evidence="1 2">R13</strain>
    </source>
</reference>
<evidence type="ECO:0000313" key="1">
    <source>
        <dbReference type="EMBL" id="RQM18858.1"/>
    </source>
</evidence>
<organism evidence="1 2">
    <name type="scientific">Peronospora effusa</name>
    <dbReference type="NCBI Taxonomy" id="542832"/>
    <lineage>
        <taxon>Eukaryota</taxon>
        <taxon>Sar</taxon>
        <taxon>Stramenopiles</taxon>
        <taxon>Oomycota</taxon>
        <taxon>Peronosporomycetes</taxon>
        <taxon>Peronosporales</taxon>
        <taxon>Peronosporaceae</taxon>
        <taxon>Peronospora</taxon>
    </lineage>
</organism>
<dbReference type="Proteomes" id="UP000286097">
    <property type="component" value="Unassembled WGS sequence"/>
</dbReference>
<evidence type="ECO:0008006" key="3">
    <source>
        <dbReference type="Google" id="ProtNLM"/>
    </source>
</evidence>
<sequence length="235" mass="26668">MESGAVAWAARRQTIVAQSPAEAEYVAACEASMEGRGIANMLNEILHCIQAHAVLTMGIDNAAAISLACKPTHSSKTRHIELRWHYVREQIKAGHILVKKVSGTENPADMFTKALPKRSLAQYRADIGMRTCDIYVRNMEDNSKPPLFLCECKYRSKNVDFGTMEMIIAGLNKVWEKWAVVLVFCVELASFRKDWERMEVGCVKVNCRSGRVDWVFQPAKEENRKQLVIVMERDF</sequence>
<dbReference type="VEuPathDB" id="FungiDB:DD237_008087"/>
<protein>
    <recommendedName>
        <fullName evidence="3">Reverse transcriptase Ty1/copia-type domain-containing protein</fullName>
    </recommendedName>
</protein>
<evidence type="ECO:0000313" key="2">
    <source>
        <dbReference type="Proteomes" id="UP000286097"/>
    </source>
</evidence>
<dbReference type="CDD" id="cd09272">
    <property type="entry name" value="RNase_HI_RT_Ty1"/>
    <property type="match status" value="1"/>
</dbReference>
<dbReference type="PANTHER" id="PTHR11439">
    <property type="entry name" value="GAG-POL-RELATED RETROTRANSPOSON"/>
    <property type="match status" value="1"/>
</dbReference>